<reference evidence="3" key="1">
    <citation type="submission" date="2020-05" db="UniProtKB">
        <authorList>
            <consortium name="EnsemblMetazoa"/>
        </authorList>
    </citation>
    <scope>IDENTIFICATION</scope>
    <source>
        <strain evidence="3">USDA</strain>
    </source>
</reference>
<dbReference type="OrthoDB" id="7988812at2759"/>
<name>A0A1I8NT88_STOCA</name>
<dbReference type="Proteomes" id="UP000095300">
    <property type="component" value="Unassembled WGS sequence"/>
</dbReference>
<keyword evidence="1" id="KW-0472">Membrane</keyword>
<dbReference type="EnsemblMetazoa" id="SCAU001816-RA">
    <property type="protein sequence ID" value="SCAU001816-PA"/>
    <property type="gene ID" value="SCAU001816"/>
</dbReference>
<evidence type="ECO:0000256" key="2">
    <source>
        <dbReference type="SAM" id="SignalP"/>
    </source>
</evidence>
<dbReference type="AlphaFoldDB" id="A0A1I8NT88"/>
<keyword evidence="2" id="KW-0732">Signal</keyword>
<sequence>MYRKVITFVVLVAFVSLPIANSLKCNTCKSIEECKKPSSVQCDQAQANNTRDALLHVYSNVDILNTNQFSCYVGVYNSGNTTVSDVRGCINPGTVNCSTPLFNGNWTRHTCNICNSDLCNKKNSVGTISSSLFSMIGLLVVARAFLN</sequence>
<evidence type="ECO:0008006" key="5">
    <source>
        <dbReference type="Google" id="ProtNLM"/>
    </source>
</evidence>
<feature type="signal peptide" evidence="2">
    <location>
        <begin position="1"/>
        <end position="22"/>
    </location>
</feature>
<dbReference type="VEuPathDB" id="VectorBase:SCAU001816"/>
<keyword evidence="4" id="KW-1185">Reference proteome</keyword>
<gene>
    <name evidence="3" type="primary">106095559</name>
</gene>
<keyword evidence="1" id="KW-0812">Transmembrane</keyword>
<evidence type="ECO:0000256" key="1">
    <source>
        <dbReference type="SAM" id="Phobius"/>
    </source>
</evidence>
<keyword evidence="1" id="KW-1133">Transmembrane helix</keyword>
<accession>A0A1I8NT88</accession>
<evidence type="ECO:0000313" key="4">
    <source>
        <dbReference type="Proteomes" id="UP000095300"/>
    </source>
</evidence>
<protein>
    <recommendedName>
        <fullName evidence="5">Protein sleepless</fullName>
    </recommendedName>
</protein>
<feature type="transmembrane region" description="Helical" evidence="1">
    <location>
        <begin position="125"/>
        <end position="146"/>
    </location>
</feature>
<feature type="chain" id="PRO_5009325474" description="Protein sleepless" evidence="2">
    <location>
        <begin position="23"/>
        <end position="147"/>
    </location>
</feature>
<organism evidence="3 4">
    <name type="scientific">Stomoxys calcitrans</name>
    <name type="common">Stable fly</name>
    <name type="synonym">Conops calcitrans</name>
    <dbReference type="NCBI Taxonomy" id="35570"/>
    <lineage>
        <taxon>Eukaryota</taxon>
        <taxon>Metazoa</taxon>
        <taxon>Ecdysozoa</taxon>
        <taxon>Arthropoda</taxon>
        <taxon>Hexapoda</taxon>
        <taxon>Insecta</taxon>
        <taxon>Pterygota</taxon>
        <taxon>Neoptera</taxon>
        <taxon>Endopterygota</taxon>
        <taxon>Diptera</taxon>
        <taxon>Brachycera</taxon>
        <taxon>Muscomorpha</taxon>
        <taxon>Muscoidea</taxon>
        <taxon>Muscidae</taxon>
        <taxon>Stomoxys</taxon>
    </lineage>
</organism>
<evidence type="ECO:0000313" key="3">
    <source>
        <dbReference type="EnsemblMetazoa" id="SCAU001816-PA"/>
    </source>
</evidence>
<proteinExistence type="predicted"/>
<dbReference type="CDD" id="cd00117">
    <property type="entry name" value="TFP"/>
    <property type="match status" value="1"/>
</dbReference>